<dbReference type="EMBL" id="BSXN01000366">
    <property type="protein sequence ID" value="GME68260.1"/>
    <property type="molecule type" value="Genomic_DNA"/>
</dbReference>
<reference evidence="1" key="1">
    <citation type="submission" date="2023-04" db="EMBL/GenBank/DDBJ databases">
        <title>Candida boidinii NBRC 10035.</title>
        <authorList>
            <person name="Ichikawa N."/>
            <person name="Sato H."/>
            <person name="Tonouchi N."/>
        </authorList>
    </citation>
    <scope>NUCLEOTIDE SEQUENCE</scope>
    <source>
        <strain evidence="1">NBRC 10035</strain>
    </source>
</reference>
<dbReference type="Proteomes" id="UP001165120">
    <property type="component" value="Unassembled WGS sequence"/>
</dbReference>
<proteinExistence type="predicted"/>
<evidence type="ECO:0000313" key="2">
    <source>
        <dbReference type="Proteomes" id="UP001165120"/>
    </source>
</evidence>
<keyword evidence="2" id="KW-1185">Reference proteome</keyword>
<organism evidence="1 2">
    <name type="scientific">Candida boidinii</name>
    <name type="common">Yeast</name>
    <dbReference type="NCBI Taxonomy" id="5477"/>
    <lineage>
        <taxon>Eukaryota</taxon>
        <taxon>Fungi</taxon>
        <taxon>Dikarya</taxon>
        <taxon>Ascomycota</taxon>
        <taxon>Saccharomycotina</taxon>
        <taxon>Pichiomycetes</taxon>
        <taxon>Pichiales</taxon>
        <taxon>Pichiaceae</taxon>
        <taxon>Ogataea</taxon>
        <taxon>Ogataea/Candida clade</taxon>
    </lineage>
</organism>
<protein>
    <submittedName>
        <fullName evidence="1">Unnamed protein product</fullName>
    </submittedName>
</protein>
<gene>
    <name evidence="1" type="ORF">Cboi02_000152100</name>
</gene>
<dbReference type="OrthoDB" id="3991441at2759"/>
<name>A0A9W6SXH9_CANBO</name>
<evidence type="ECO:0000313" key="1">
    <source>
        <dbReference type="EMBL" id="GME68260.1"/>
    </source>
</evidence>
<dbReference type="AlphaFoldDB" id="A0A9W6SXH9"/>
<comment type="caution">
    <text evidence="1">The sequence shown here is derived from an EMBL/GenBank/DDBJ whole genome shotgun (WGS) entry which is preliminary data.</text>
</comment>
<sequence length="99" mass="10828">METARINNIINNIYIPPQAENAQPALPKHHPTLIASDSFSDVTHARSCGCKGESCIRDKASWLYGPNGEIKSRSNDCDINSTDAVALQNLSHDSHGRQL</sequence>
<accession>A0A9W6SXH9</accession>